<evidence type="ECO:0000313" key="5">
    <source>
        <dbReference type="Proteomes" id="UP000008130"/>
    </source>
</evidence>
<name>F2J018_POLGS</name>
<dbReference type="EMBL" id="CP002568">
    <property type="protein sequence ID" value="ADZ71853.1"/>
    <property type="molecule type" value="Genomic_DNA"/>
</dbReference>
<dbReference type="OrthoDB" id="3389160at2"/>
<evidence type="ECO:0000256" key="1">
    <source>
        <dbReference type="ARBA" id="ARBA00022679"/>
    </source>
</evidence>
<feature type="domain" description="N-acetyltransferase" evidence="3">
    <location>
        <begin position="30"/>
        <end position="180"/>
    </location>
</feature>
<organism evidence="4 5">
    <name type="scientific">Polymorphum gilvum (strain LMG 25793 / CGMCC 1.9160 / SL003B-26A1)</name>
    <dbReference type="NCBI Taxonomy" id="991905"/>
    <lineage>
        <taxon>Bacteria</taxon>
        <taxon>Pseudomonadati</taxon>
        <taxon>Pseudomonadota</taxon>
        <taxon>Alphaproteobacteria</taxon>
        <taxon>Rhodobacterales</taxon>
        <taxon>Paracoccaceae</taxon>
        <taxon>Polymorphum</taxon>
    </lineage>
</organism>
<dbReference type="InterPro" id="IPR016181">
    <property type="entry name" value="Acyl_CoA_acyltransferase"/>
</dbReference>
<dbReference type="PANTHER" id="PTHR43877">
    <property type="entry name" value="AMINOALKYLPHOSPHONATE N-ACETYLTRANSFERASE-RELATED-RELATED"/>
    <property type="match status" value="1"/>
</dbReference>
<evidence type="ECO:0000259" key="3">
    <source>
        <dbReference type="PROSITE" id="PS51186"/>
    </source>
</evidence>
<dbReference type="Pfam" id="PF00583">
    <property type="entry name" value="Acetyltransf_1"/>
    <property type="match status" value="1"/>
</dbReference>
<reference evidence="4 5" key="1">
    <citation type="journal article" date="2011" name="J. Bacteriol.">
        <title>Complete genome sequence of Polymorphum gilvum SL003B-26A1T, a crude oil-degrading bacterium from oil-polluted saline soil.</title>
        <authorList>
            <person name="Li S.G."/>
            <person name="Tang Y.Q."/>
            <person name="Nie Y."/>
            <person name="Cai M."/>
            <person name="Wu X.L."/>
        </authorList>
    </citation>
    <scope>NUCLEOTIDE SEQUENCE [LARGE SCALE GENOMIC DNA]</scope>
    <source>
        <strain evidence="5">LMG 25793 / CGMCC 1.9160 / SL003B-26A1</strain>
    </source>
</reference>
<proteinExistence type="predicted"/>
<dbReference type="AlphaFoldDB" id="F2J018"/>
<dbReference type="InterPro" id="IPR050832">
    <property type="entry name" value="Bact_Acetyltransf"/>
</dbReference>
<keyword evidence="5" id="KW-1185">Reference proteome</keyword>
<sequence length="180" mass="18964">MQTASGLSWSLSRLTADALEASVDDLGTLLHACVLAGASVGFVLPFPPEAAAAFWRTKVLPGVARGGTVLLVAREAGRLVGTVQLDADTPANQPHRAEVRKLLVHPDARRRGLARTLMAAIEAEARALGRSLLTLDTRTGDAAEPLYASMGYSTAGVIPGYCLDVDRTHLDATTVMYKGI</sequence>
<dbReference type="eggNOG" id="COG0456">
    <property type="taxonomic scope" value="Bacteria"/>
</dbReference>
<evidence type="ECO:0000313" key="4">
    <source>
        <dbReference type="EMBL" id="ADZ71853.1"/>
    </source>
</evidence>
<dbReference type="InterPro" id="IPR000182">
    <property type="entry name" value="GNAT_dom"/>
</dbReference>
<dbReference type="Proteomes" id="UP000008130">
    <property type="component" value="Chromosome"/>
</dbReference>
<keyword evidence="2" id="KW-0012">Acyltransferase</keyword>
<dbReference type="RefSeq" id="WP_013654162.1">
    <property type="nucleotide sequence ID" value="NC_015259.1"/>
</dbReference>
<dbReference type="Gene3D" id="3.40.630.30">
    <property type="match status" value="1"/>
</dbReference>
<protein>
    <submittedName>
        <fullName evidence="4">Probable acetyltransferase protein</fullName>
    </submittedName>
</protein>
<evidence type="ECO:0000256" key="2">
    <source>
        <dbReference type="ARBA" id="ARBA00023315"/>
    </source>
</evidence>
<dbReference type="PATRIC" id="fig|991905.3.peg.3540"/>
<dbReference type="PROSITE" id="PS51186">
    <property type="entry name" value="GNAT"/>
    <property type="match status" value="1"/>
</dbReference>
<dbReference type="STRING" id="991905.SL003B_3431"/>
<gene>
    <name evidence="4" type="ordered locus">SL003B_3431</name>
</gene>
<accession>F2J018</accession>
<dbReference type="HOGENOM" id="CLU_077728_1_1_5"/>
<keyword evidence="1 4" id="KW-0808">Transferase</keyword>
<dbReference type="KEGG" id="pgv:SL003B_3431"/>
<dbReference type="CDD" id="cd04301">
    <property type="entry name" value="NAT_SF"/>
    <property type="match status" value="1"/>
</dbReference>
<dbReference type="GO" id="GO:0016747">
    <property type="term" value="F:acyltransferase activity, transferring groups other than amino-acyl groups"/>
    <property type="evidence" value="ECO:0007669"/>
    <property type="project" value="InterPro"/>
</dbReference>
<dbReference type="SUPFAM" id="SSF55729">
    <property type="entry name" value="Acyl-CoA N-acyltransferases (Nat)"/>
    <property type="match status" value="1"/>
</dbReference>